<evidence type="ECO:0000256" key="4">
    <source>
        <dbReference type="ARBA" id="ARBA00022777"/>
    </source>
</evidence>
<keyword evidence="1" id="KW-0597">Phosphoprotein</keyword>
<dbReference type="InterPro" id="IPR003661">
    <property type="entry name" value="HisK_dim/P_dom"/>
</dbReference>
<dbReference type="EMBL" id="UINC01044276">
    <property type="protein sequence ID" value="SVB49509.1"/>
    <property type="molecule type" value="Genomic_DNA"/>
</dbReference>
<dbReference type="GO" id="GO:0000155">
    <property type="term" value="F:phosphorelay sensor kinase activity"/>
    <property type="evidence" value="ECO:0007669"/>
    <property type="project" value="InterPro"/>
</dbReference>
<feature type="non-terminal residue" evidence="10">
    <location>
        <position position="1"/>
    </location>
</feature>
<dbReference type="Pfam" id="PF00512">
    <property type="entry name" value="HisKA"/>
    <property type="match status" value="1"/>
</dbReference>
<dbReference type="Gene3D" id="3.30.565.10">
    <property type="entry name" value="Histidine kinase-like ATPase, C-terminal domain"/>
    <property type="match status" value="1"/>
</dbReference>
<dbReference type="InterPro" id="IPR005467">
    <property type="entry name" value="His_kinase_dom"/>
</dbReference>
<feature type="domain" description="PAC" evidence="9">
    <location>
        <begin position="61"/>
        <end position="111"/>
    </location>
</feature>
<dbReference type="Pfam" id="PF02518">
    <property type="entry name" value="HATPase_c"/>
    <property type="match status" value="1"/>
</dbReference>
<dbReference type="InterPro" id="IPR003594">
    <property type="entry name" value="HATPase_dom"/>
</dbReference>
<gene>
    <name evidence="10" type="ORF">METZ01_LOCUS202363</name>
</gene>
<dbReference type="CDD" id="cd00082">
    <property type="entry name" value="HisKA"/>
    <property type="match status" value="1"/>
</dbReference>
<evidence type="ECO:0000256" key="3">
    <source>
        <dbReference type="ARBA" id="ARBA00022741"/>
    </source>
</evidence>
<keyword evidence="3" id="KW-0547">Nucleotide-binding</keyword>
<dbReference type="Gene3D" id="1.10.287.130">
    <property type="match status" value="1"/>
</dbReference>
<evidence type="ECO:0000256" key="6">
    <source>
        <dbReference type="ARBA" id="ARBA00023012"/>
    </source>
</evidence>
<dbReference type="AlphaFoldDB" id="A0A382EGJ7"/>
<dbReference type="Gene3D" id="3.30.450.20">
    <property type="entry name" value="PAS domain"/>
    <property type="match status" value="1"/>
</dbReference>
<dbReference type="SMART" id="SM00388">
    <property type="entry name" value="HisKA"/>
    <property type="match status" value="1"/>
</dbReference>
<organism evidence="10">
    <name type="scientific">marine metagenome</name>
    <dbReference type="NCBI Taxonomy" id="408172"/>
    <lineage>
        <taxon>unclassified sequences</taxon>
        <taxon>metagenomes</taxon>
        <taxon>ecological metagenomes</taxon>
    </lineage>
</organism>
<dbReference type="PROSITE" id="PS50112">
    <property type="entry name" value="PAS"/>
    <property type="match status" value="1"/>
</dbReference>
<dbReference type="InterPro" id="IPR000700">
    <property type="entry name" value="PAS-assoc_C"/>
</dbReference>
<dbReference type="InterPro" id="IPR036097">
    <property type="entry name" value="HisK_dim/P_sf"/>
</dbReference>
<dbReference type="Pfam" id="PF13426">
    <property type="entry name" value="PAS_9"/>
    <property type="match status" value="1"/>
</dbReference>
<keyword evidence="6" id="KW-0902">Two-component regulatory system</keyword>
<evidence type="ECO:0000256" key="2">
    <source>
        <dbReference type="ARBA" id="ARBA00022679"/>
    </source>
</evidence>
<dbReference type="PANTHER" id="PTHR43065">
    <property type="entry name" value="SENSOR HISTIDINE KINASE"/>
    <property type="match status" value="1"/>
</dbReference>
<evidence type="ECO:0000313" key="10">
    <source>
        <dbReference type="EMBL" id="SVB49509.1"/>
    </source>
</evidence>
<dbReference type="SUPFAM" id="SSF47384">
    <property type="entry name" value="Homodimeric domain of signal transducing histidine kinase"/>
    <property type="match status" value="1"/>
</dbReference>
<accession>A0A382EGJ7</accession>
<dbReference type="InterPro" id="IPR036890">
    <property type="entry name" value="HATPase_C_sf"/>
</dbReference>
<reference evidence="10" key="1">
    <citation type="submission" date="2018-05" db="EMBL/GenBank/DDBJ databases">
        <authorList>
            <person name="Lanie J.A."/>
            <person name="Ng W.-L."/>
            <person name="Kazmierczak K.M."/>
            <person name="Andrzejewski T.M."/>
            <person name="Davidsen T.M."/>
            <person name="Wayne K.J."/>
            <person name="Tettelin H."/>
            <person name="Glass J.I."/>
            <person name="Rusch D."/>
            <person name="Podicherti R."/>
            <person name="Tsui H.-C.T."/>
            <person name="Winkler M.E."/>
        </authorList>
    </citation>
    <scope>NUCLEOTIDE SEQUENCE</scope>
</reference>
<dbReference type="SUPFAM" id="SSF55785">
    <property type="entry name" value="PYP-like sensor domain (PAS domain)"/>
    <property type="match status" value="1"/>
</dbReference>
<evidence type="ECO:0000256" key="5">
    <source>
        <dbReference type="ARBA" id="ARBA00022840"/>
    </source>
</evidence>
<dbReference type="FunFam" id="3.30.450.20:FF:000060">
    <property type="entry name" value="Sensor protein FixL"/>
    <property type="match status" value="1"/>
</dbReference>
<feature type="domain" description="PAS" evidence="8">
    <location>
        <begin position="1"/>
        <end position="54"/>
    </location>
</feature>
<evidence type="ECO:0008006" key="11">
    <source>
        <dbReference type="Google" id="ProtNLM"/>
    </source>
</evidence>
<dbReference type="GO" id="GO:0005524">
    <property type="term" value="F:ATP binding"/>
    <property type="evidence" value="ECO:0007669"/>
    <property type="project" value="UniProtKB-KW"/>
</dbReference>
<dbReference type="PANTHER" id="PTHR43065:SF10">
    <property type="entry name" value="PEROXIDE STRESS-ACTIVATED HISTIDINE KINASE MAK3"/>
    <property type="match status" value="1"/>
</dbReference>
<dbReference type="CDD" id="cd00130">
    <property type="entry name" value="PAS"/>
    <property type="match status" value="1"/>
</dbReference>
<dbReference type="InterPro" id="IPR035965">
    <property type="entry name" value="PAS-like_dom_sf"/>
</dbReference>
<dbReference type="PRINTS" id="PR00344">
    <property type="entry name" value="BCTRLSENSOR"/>
</dbReference>
<dbReference type="InterPro" id="IPR004358">
    <property type="entry name" value="Sig_transdc_His_kin-like_C"/>
</dbReference>
<keyword evidence="4" id="KW-0418">Kinase</keyword>
<dbReference type="SUPFAM" id="SSF55874">
    <property type="entry name" value="ATPase domain of HSP90 chaperone/DNA topoisomerase II/histidine kinase"/>
    <property type="match status" value="1"/>
</dbReference>
<evidence type="ECO:0000259" key="7">
    <source>
        <dbReference type="PROSITE" id="PS50109"/>
    </source>
</evidence>
<dbReference type="PROSITE" id="PS50113">
    <property type="entry name" value="PAC"/>
    <property type="match status" value="1"/>
</dbReference>
<dbReference type="PROSITE" id="PS50109">
    <property type="entry name" value="HIS_KIN"/>
    <property type="match status" value="1"/>
</dbReference>
<keyword evidence="5" id="KW-0067">ATP-binding</keyword>
<dbReference type="SMART" id="SM00387">
    <property type="entry name" value="HATPase_c"/>
    <property type="match status" value="1"/>
</dbReference>
<feature type="domain" description="Histidine kinase" evidence="7">
    <location>
        <begin position="131"/>
        <end position="347"/>
    </location>
</feature>
<proteinExistence type="predicted"/>
<sequence>IIDDSGHIEAFNKAAEGMFGYTKAEVTGENIQLLMPKPDRDKHDNYIKRYLTTRKARIIGIGREVQARRKDGSQFPAHVAIGEVRWKNNTRFVGVMRDLTDVKLAEEKSLRQHENMTNVSRLATLGEMAAAMAHELNQPLSAITNYAAAASRLLDLKKDNQKDIKSTLDKIDTQAHRAGEVIRHMREFTKFSDTARKSISPTILIEELKPLAELDAKAHNIVLTIDIPGNLPEIVVNSLQMQQVILNLIRNGADAMIDTPPQDRRLRLAISTEPPESIRIDIQDDGHGISDDVSKDLFDAFFTTKPNGMGMGLTISRTIIRSHGGEITFANNANGGATFSVIIPTRASE</sequence>
<dbReference type="InterPro" id="IPR000014">
    <property type="entry name" value="PAS"/>
</dbReference>
<keyword evidence="2" id="KW-0808">Transferase</keyword>
<name>A0A382EGJ7_9ZZZZ</name>
<evidence type="ECO:0000259" key="9">
    <source>
        <dbReference type="PROSITE" id="PS50113"/>
    </source>
</evidence>
<evidence type="ECO:0000256" key="1">
    <source>
        <dbReference type="ARBA" id="ARBA00022553"/>
    </source>
</evidence>
<dbReference type="NCBIfam" id="TIGR00229">
    <property type="entry name" value="sensory_box"/>
    <property type="match status" value="1"/>
</dbReference>
<evidence type="ECO:0000259" key="8">
    <source>
        <dbReference type="PROSITE" id="PS50112"/>
    </source>
</evidence>
<protein>
    <recommendedName>
        <fullName evidence="11">Histidine kinase</fullName>
    </recommendedName>
</protein>